<gene>
    <name evidence="2" type="ORF">SAE01_30620</name>
</gene>
<proteinExistence type="predicted"/>
<dbReference type="AlphaFoldDB" id="A0A512BF14"/>
<evidence type="ECO:0000256" key="1">
    <source>
        <dbReference type="SAM" id="Phobius"/>
    </source>
</evidence>
<reference evidence="2 3" key="1">
    <citation type="submission" date="2019-07" db="EMBL/GenBank/DDBJ databases">
        <title>Whole genome shotgun sequence of Segetibacter aerophilus NBRC 106135.</title>
        <authorList>
            <person name="Hosoyama A."/>
            <person name="Uohara A."/>
            <person name="Ohji S."/>
            <person name="Ichikawa N."/>
        </authorList>
    </citation>
    <scope>NUCLEOTIDE SEQUENCE [LARGE SCALE GENOMIC DNA]</scope>
    <source>
        <strain evidence="2 3">NBRC 106135</strain>
    </source>
</reference>
<dbReference type="RefSeq" id="WP_147204677.1">
    <property type="nucleotide sequence ID" value="NZ_BJYT01000011.1"/>
</dbReference>
<dbReference type="OrthoDB" id="814802at2"/>
<name>A0A512BF14_9BACT</name>
<feature type="transmembrane region" description="Helical" evidence="1">
    <location>
        <begin position="12"/>
        <end position="30"/>
    </location>
</feature>
<keyword evidence="3" id="KW-1185">Reference proteome</keyword>
<evidence type="ECO:0000313" key="3">
    <source>
        <dbReference type="Proteomes" id="UP000321513"/>
    </source>
</evidence>
<evidence type="ECO:0008006" key="4">
    <source>
        <dbReference type="Google" id="ProtNLM"/>
    </source>
</evidence>
<dbReference type="EMBL" id="BJYT01000011">
    <property type="protein sequence ID" value="GEO10566.1"/>
    <property type="molecule type" value="Genomic_DNA"/>
</dbReference>
<comment type="caution">
    <text evidence="2">The sequence shown here is derived from an EMBL/GenBank/DDBJ whole genome shotgun (WGS) entry which is preliminary data.</text>
</comment>
<organism evidence="2 3">
    <name type="scientific">Segetibacter aerophilus</name>
    <dbReference type="NCBI Taxonomy" id="670293"/>
    <lineage>
        <taxon>Bacteria</taxon>
        <taxon>Pseudomonadati</taxon>
        <taxon>Bacteroidota</taxon>
        <taxon>Chitinophagia</taxon>
        <taxon>Chitinophagales</taxon>
        <taxon>Chitinophagaceae</taxon>
        <taxon>Segetibacter</taxon>
    </lineage>
</organism>
<keyword evidence="1" id="KW-1133">Transmembrane helix</keyword>
<protein>
    <recommendedName>
        <fullName evidence="4">DUF748 domain-containing protein</fullName>
    </recommendedName>
</protein>
<accession>A0A512BF14</accession>
<evidence type="ECO:0000313" key="2">
    <source>
        <dbReference type="EMBL" id="GEO10566.1"/>
    </source>
</evidence>
<sequence length="719" mass="81509">MSAKKPGRKFYIITSIVVLFLTAGFVFYKIKKHNFLDHQLQSIVKEKTHELYKISYDSISVDEIGGDLYIKNIYIKGDTARQLELINKNDTNATAVIFDIFVPMLKVVDFKTARALLSKQMECRQIVISNPQVRLYLFPGQGKQKDDKKKQEELYKQLLGNFKLMKADSVSVINAQVVASDFFSKEVKFRTFQTTVNLSGVAIDSTYNQDTSRTLFCKEIGIKSDKIIFGDKKNTAEASFATFDTRSKIVAFSSVSYDAFKNSGFFKTELQGISLSGIEWLGPVENSDLIVDKVIINKGELETLLDDSKDSKSKQNKEGRILTGWIKKFSLNSLQVKSVNYISRTTEENKRPFQVKNNSFLIKNISIDRTAAFNGKLINQAKEIDLYNDEISIRSADNIYEYKVSGIRLNSKTKSISIKSLRIIPQLDEAAFARKARYQIDRYNIIIKDVRCSNVDGEKLVRGEIDIESINTVGSSVKVFRDLSYPIDSISKQGQQMTYPHQIIHKLGLPIKIDKFVFSNTYIEYKEKNPKSENSGRVRFANTALTLKNVSNHKPRDGEKIVVSFKTNFLDEIPLTGGFTFSLDQWQKGVFTAEASIANNIHATTLNQLTEPMGLIKVEKGEIHSLTFSMKADTNTSNGTLLMPYEDLKVSLLKKKGDEYAKKGIFSLLANLAVKNSNKEGSNMRTAQVVITRNKYRSFFNFIWMTVFKGLRDVAVIKI</sequence>
<keyword evidence="1" id="KW-0472">Membrane</keyword>
<keyword evidence="1" id="KW-0812">Transmembrane</keyword>
<dbReference type="Proteomes" id="UP000321513">
    <property type="component" value="Unassembled WGS sequence"/>
</dbReference>